<gene>
    <name evidence="1" type="ORF">AN672_18475</name>
</gene>
<sequence>MKNDVCMFCGEPATLLCDGIIGWDADENESGQIVECRGMFTCDAPMCRSCATWHGNIFFEGKARGMDTKDLCPICQKLHNVGQRIRVAEHRKGGCIPEPCLTKEQAAVIRAAHWAGFSNKYTKSIKIIQGGGQQTFDF</sequence>
<proteinExistence type="predicted"/>
<protein>
    <submittedName>
        <fullName evidence="1">Uncharacterized protein</fullName>
    </submittedName>
</protein>
<reference evidence="2" key="1">
    <citation type="submission" date="2015-09" db="EMBL/GenBank/DDBJ databases">
        <title>Prevalence of NDMs in South Africa.</title>
        <authorList>
            <person name="Osei Sekyere J."/>
            <person name="Govinden U."/>
            <person name="Essack S."/>
            <person name="Haldorsen B."/>
            <person name="Samuelsen O."/>
            <person name="Aasnaes B."/>
            <person name="Sundsfjord A."/>
        </authorList>
    </citation>
    <scope>NUCLEOTIDE SEQUENCE [LARGE SCALE GENOMIC DNA]</scope>
    <source>
        <strain evidence="2">ST62:944112508</strain>
    </source>
</reference>
<organism evidence="1 2">
    <name type="scientific">Citrobacter freundii</name>
    <dbReference type="NCBI Taxonomy" id="546"/>
    <lineage>
        <taxon>Bacteria</taxon>
        <taxon>Pseudomonadati</taxon>
        <taxon>Pseudomonadota</taxon>
        <taxon>Gammaproteobacteria</taxon>
        <taxon>Enterobacterales</taxon>
        <taxon>Enterobacteriaceae</taxon>
        <taxon>Citrobacter</taxon>
        <taxon>Citrobacter freundii complex</taxon>
    </lineage>
</organism>
<accession>A0AA40NHU6</accession>
<evidence type="ECO:0000313" key="2">
    <source>
        <dbReference type="Proteomes" id="UP000050520"/>
    </source>
</evidence>
<evidence type="ECO:0000313" key="1">
    <source>
        <dbReference type="EMBL" id="KPR53898.1"/>
    </source>
</evidence>
<dbReference type="Proteomes" id="UP000050520">
    <property type="component" value="Unassembled WGS sequence"/>
</dbReference>
<comment type="caution">
    <text evidence="1">The sequence shown here is derived from an EMBL/GenBank/DDBJ whole genome shotgun (WGS) entry which is preliminary data.</text>
</comment>
<name>A0AA40NHU6_CITFR</name>
<dbReference type="RefSeq" id="WP_057064321.1">
    <property type="nucleotide sequence ID" value="NZ_LJEB01000087.1"/>
</dbReference>
<dbReference type="EMBL" id="LJEB01000087">
    <property type="protein sequence ID" value="KPR53898.1"/>
    <property type="molecule type" value="Genomic_DNA"/>
</dbReference>
<dbReference type="AlphaFoldDB" id="A0AA40NHU6"/>
<reference evidence="1 2" key="2">
    <citation type="journal article" date="2017" name="PLoS ONE">
        <title>Genomic and phenotypic characterisation of fluoroquinolone resistance mechanisms in Enterobacteriaceae in Durban, South Africa.</title>
        <authorList>
            <person name="Osei Sekyere J."/>
            <person name="Amoako D.G."/>
        </authorList>
    </citation>
    <scope>NUCLEOTIDE SEQUENCE [LARGE SCALE GENOMIC DNA]</scope>
    <source>
        <strain evidence="1 2">ST62:944112508</strain>
    </source>
</reference>